<feature type="domain" description="HTH araC/xylS-type" evidence="4">
    <location>
        <begin position="302"/>
        <end position="400"/>
    </location>
</feature>
<keyword evidence="2" id="KW-0238">DNA-binding</keyword>
<sequence>MRKYFDVLRKRFFLVELCMLTSQPQRIALLIDTSVTFSSLVIRGVAQYAREQPSWQIFLQPRGVREHSSVPRHWEVDGVITRVTHRTQAAALKRLGIPVINVSRSVVPGFSIPQVRIDECESARLAATHLLERGFRSLAYYSVPEHPHYEDQMGPTFAEVVQSGGGACAYFKEWRRKRSSQNVTIAELSAWLQTLPKPVGILAWDAVHGHILCEACVSAGFRIPEEVAIVCGEDDELFCQISYPPLSAVDCGPERIGYEAAALLARCLSNKKLKTKPKLVTPVGMLARHSTDVLAMDDRELVQALEFLRKNAYGPLHVRDVLRQVPLSRRALELRFRQVLGRSPAAELRRLRVTKAQDLLTNTNWSMPKVAAASGFSQVETMNRVFRRELQQTPTQYRRSTRSGKVV</sequence>
<name>A0A517VVV8_9PLAN</name>
<dbReference type="Gene3D" id="1.10.10.60">
    <property type="entry name" value="Homeodomain-like"/>
    <property type="match status" value="1"/>
</dbReference>
<evidence type="ECO:0000259" key="4">
    <source>
        <dbReference type="PROSITE" id="PS01124"/>
    </source>
</evidence>
<dbReference type="Gene3D" id="3.40.50.2300">
    <property type="match status" value="2"/>
</dbReference>
<dbReference type="SUPFAM" id="SSF53822">
    <property type="entry name" value="Periplasmic binding protein-like I"/>
    <property type="match status" value="1"/>
</dbReference>
<dbReference type="AlphaFoldDB" id="A0A517VVV8"/>
<dbReference type="InterPro" id="IPR028082">
    <property type="entry name" value="Peripla_BP_I"/>
</dbReference>
<dbReference type="Proteomes" id="UP000318704">
    <property type="component" value="Chromosome"/>
</dbReference>
<reference evidence="5 6" key="1">
    <citation type="submission" date="2019-03" db="EMBL/GenBank/DDBJ databases">
        <title>Deep-cultivation of Planctomycetes and their phenomic and genomic characterization uncovers novel biology.</title>
        <authorList>
            <person name="Wiegand S."/>
            <person name="Jogler M."/>
            <person name="Boedeker C."/>
            <person name="Pinto D."/>
            <person name="Vollmers J."/>
            <person name="Rivas-Marin E."/>
            <person name="Kohn T."/>
            <person name="Peeters S.H."/>
            <person name="Heuer A."/>
            <person name="Rast P."/>
            <person name="Oberbeckmann S."/>
            <person name="Bunk B."/>
            <person name="Jeske O."/>
            <person name="Meyerdierks A."/>
            <person name="Storesund J.E."/>
            <person name="Kallscheuer N."/>
            <person name="Luecker S."/>
            <person name="Lage O.M."/>
            <person name="Pohl T."/>
            <person name="Merkel B.J."/>
            <person name="Hornburger P."/>
            <person name="Mueller R.-W."/>
            <person name="Bruemmer F."/>
            <person name="Labrenz M."/>
            <person name="Spormann A.M."/>
            <person name="Op den Camp H."/>
            <person name="Overmann J."/>
            <person name="Amann R."/>
            <person name="Jetten M.S.M."/>
            <person name="Mascher T."/>
            <person name="Medema M.H."/>
            <person name="Devos D.P."/>
            <person name="Kaster A.-K."/>
            <person name="Ovreas L."/>
            <person name="Rohde M."/>
            <person name="Galperin M.Y."/>
            <person name="Jogler C."/>
        </authorList>
    </citation>
    <scope>NUCLEOTIDE SEQUENCE [LARGE SCALE GENOMIC DNA]</scope>
    <source>
        <strain evidence="5 6">V144</strain>
    </source>
</reference>
<dbReference type="PROSITE" id="PS01124">
    <property type="entry name" value="HTH_ARAC_FAMILY_2"/>
    <property type="match status" value="1"/>
</dbReference>
<dbReference type="PANTHER" id="PTHR30146">
    <property type="entry name" value="LACI-RELATED TRANSCRIPTIONAL REPRESSOR"/>
    <property type="match status" value="1"/>
</dbReference>
<dbReference type="Pfam" id="PF12833">
    <property type="entry name" value="HTH_18"/>
    <property type="match status" value="1"/>
</dbReference>
<evidence type="ECO:0000256" key="1">
    <source>
        <dbReference type="ARBA" id="ARBA00023015"/>
    </source>
</evidence>
<evidence type="ECO:0000256" key="3">
    <source>
        <dbReference type="ARBA" id="ARBA00023163"/>
    </source>
</evidence>
<dbReference type="GO" id="GO:0000976">
    <property type="term" value="F:transcription cis-regulatory region binding"/>
    <property type="evidence" value="ECO:0007669"/>
    <property type="project" value="TreeGrafter"/>
</dbReference>
<evidence type="ECO:0000313" key="5">
    <source>
        <dbReference type="EMBL" id="QDT97139.1"/>
    </source>
</evidence>
<dbReference type="KEGG" id="gaw:V144x_26100"/>
<accession>A0A517VVV8</accession>
<dbReference type="SMART" id="SM00342">
    <property type="entry name" value="HTH_ARAC"/>
    <property type="match status" value="1"/>
</dbReference>
<gene>
    <name evidence="5" type="primary">xylR_4</name>
    <name evidence="5" type="ORF">V144x_26100</name>
</gene>
<proteinExistence type="predicted"/>
<dbReference type="Pfam" id="PF22177">
    <property type="entry name" value="PBP1_XylR"/>
    <property type="match status" value="1"/>
</dbReference>
<dbReference type="EMBL" id="CP037920">
    <property type="protein sequence ID" value="QDT97139.1"/>
    <property type="molecule type" value="Genomic_DNA"/>
</dbReference>
<evidence type="ECO:0000313" key="6">
    <source>
        <dbReference type="Proteomes" id="UP000318704"/>
    </source>
</evidence>
<dbReference type="InterPro" id="IPR009057">
    <property type="entry name" value="Homeodomain-like_sf"/>
</dbReference>
<dbReference type="CDD" id="cd01543">
    <property type="entry name" value="PBP1_XylR"/>
    <property type="match status" value="1"/>
</dbReference>
<keyword evidence="1" id="KW-0805">Transcription regulation</keyword>
<dbReference type="InterPro" id="IPR046335">
    <property type="entry name" value="LacI/GalR-like_sensor"/>
</dbReference>
<dbReference type="Pfam" id="PF13377">
    <property type="entry name" value="Peripla_BP_3"/>
    <property type="match status" value="1"/>
</dbReference>
<dbReference type="SUPFAM" id="SSF46689">
    <property type="entry name" value="Homeodomain-like"/>
    <property type="match status" value="1"/>
</dbReference>
<keyword evidence="3" id="KW-0804">Transcription</keyword>
<protein>
    <submittedName>
        <fullName evidence="5">Xylose operon regulatory protein</fullName>
    </submittedName>
</protein>
<organism evidence="5 6">
    <name type="scientific">Gimesia aquarii</name>
    <dbReference type="NCBI Taxonomy" id="2527964"/>
    <lineage>
        <taxon>Bacteria</taxon>
        <taxon>Pseudomonadati</taxon>
        <taxon>Planctomycetota</taxon>
        <taxon>Planctomycetia</taxon>
        <taxon>Planctomycetales</taxon>
        <taxon>Planctomycetaceae</taxon>
        <taxon>Gimesia</taxon>
    </lineage>
</organism>
<dbReference type="InterPro" id="IPR018060">
    <property type="entry name" value="HTH_AraC"/>
</dbReference>
<dbReference type="InterPro" id="IPR054031">
    <property type="entry name" value="XylR_PBP1"/>
</dbReference>
<dbReference type="RefSeq" id="WP_144985515.1">
    <property type="nucleotide sequence ID" value="NZ_CP037920.1"/>
</dbReference>
<evidence type="ECO:0000256" key="2">
    <source>
        <dbReference type="ARBA" id="ARBA00023125"/>
    </source>
</evidence>
<dbReference type="GO" id="GO:0003700">
    <property type="term" value="F:DNA-binding transcription factor activity"/>
    <property type="evidence" value="ECO:0007669"/>
    <property type="project" value="InterPro"/>
</dbReference>
<dbReference type="PANTHER" id="PTHR30146:SF24">
    <property type="entry name" value="XYLOSE OPERON REGULATORY PROTEIN"/>
    <property type="match status" value="1"/>
</dbReference>